<sequence length="122" mass="12488">MTTKRIVLTLAVAASMLPAFASAANVYVRPGATGANNGSDWANAYTALPSTLVRGNVYYIAAGSYAGRTFSTAASGTTPVTIKKATVADHGTSTGWSDAYGTGQASFTGGISFTTPYWVFDG</sequence>
<feature type="non-terminal residue" evidence="2">
    <location>
        <position position="122"/>
    </location>
</feature>
<evidence type="ECO:0000313" key="3">
    <source>
        <dbReference type="Proteomes" id="UP000574067"/>
    </source>
</evidence>
<name>A0A848FEP8_9BURK</name>
<evidence type="ECO:0000313" key="2">
    <source>
        <dbReference type="EMBL" id="NML18697.1"/>
    </source>
</evidence>
<evidence type="ECO:0008006" key="4">
    <source>
        <dbReference type="Google" id="ProtNLM"/>
    </source>
</evidence>
<accession>A0A848FEP8</accession>
<evidence type="ECO:0000256" key="1">
    <source>
        <dbReference type="SAM" id="SignalP"/>
    </source>
</evidence>
<organism evidence="2 3">
    <name type="scientific">Azohydromonas caseinilytica</name>
    <dbReference type="NCBI Taxonomy" id="2728836"/>
    <lineage>
        <taxon>Bacteria</taxon>
        <taxon>Pseudomonadati</taxon>
        <taxon>Pseudomonadota</taxon>
        <taxon>Betaproteobacteria</taxon>
        <taxon>Burkholderiales</taxon>
        <taxon>Sphaerotilaceae</taxon>
        <taxon>Azohydromonas</taxon>
    </lineage>
</organism>
<protein>
    <recommendedName>
        <fullName evidence="4">DUF1565 domain-containing protein</fullName>
    </recommendedName>
</protein>
<gene>
    <name evidence="2" type="ORF">HHL10_27385</name>
</gene>
<dbReference type="Proteomes" id="UP000574067">
    <property type="component" value="Unassembled WGS sequence"/>
</dbReference>
<comment type="caution">
    <text evidence="2">The sequence shown here is derived from an EMBL/GenBank/DDBJ whole genome shotgun (WGS) entry which is preliminary data.</text>
</comment>
<dbReference type="AlphaFoldDB" id="A0A848FEP8"/>
<reference evidence="2 3" key="1">
    <citation type="submission" date="2020-04" db="EMBL/GenBank/DDBJ databases">
        <title>Azohydromonas sp. isolated from soil.</title>
        <authorList>
            <person name="Dahal R.H."/>
        </authorList>
    </citation>
    <scope>NUCLEOTIDE SEQUENCE [LARGE SCALE GENOMIC DNA]</scope>
    <source>
        <strain evidence="2 3">G-1-1-14</strain>
    </source>
</reference>
<dbReference type="EMBL" id="JABBFW010000037">
    <property type="protein sequence ID" value="NML18697.1"/>
    <property type="molecule type" value="Genomic_DNA"/>
</dbReference>
<feature type="signal peptide" evidence="1">
    <location>
        <begin position="1"/>
        <end position="23"/>
    </location>
</feature>
<dbReference type="RefSeq" id="WP_375138991.1">
    <property type="nucleotide sequence ID" value="NZ_JABBFW010000037.1"/>
</dbReference>
<feature type="chain" id="PRO_5033061080" description="DUF1565 domain-containing protein" evidence="1">
    <location>
        <begin position="24"/>
        <end position="122"/>
    </location>
</feature>
<keyword evidence="1" id="KW-0732">Signal</keyword>
<keyword evidence="3" id="KW-1185">Reference proteome</keyword>
<proteinExistence type="predicted"/>